<dbReference type="PANTHER" id="PTHR31896:SF12">
    <property type="entry name" value="HXXXD-TYPE ACYL-TRANSFERASE FAMILY PROTEIN"/>
    <property type="match status" value="1"/>
</dbReference>
<gene>
    <name evidence="4" type="ORF">PVL29_023738</name>
</gene>
<evidence type="ECO:0000256" key="2">
    <source>
        <dbReference type="ARBA" id="ARBA00022679"/>
    </source>
</evidence>
<name>A0AA39D8A0_VITRO</name>
<evidence type="ECO:0000256" key="1">
    <source>
        <dbReference type="ARBA" id="ARBA00009861"/>
    </source>
</evidence>
<keyword evidence="3" id="KW-0012">Acyltransferase</keyword>
<keyword evidence="2" id="KW-0808">Transferase</keyword>
<dbReference type="Gene3D" id="3.30.559.10">
    <property type="entry name" value="Chloramphenicol acetyltransferase-like domain"/>
    <property type="match status" value="2"/>
</dbReference>
<dbReference type="Pfam" id="PF02458">
    <property type="entry name" value="Transferase"/>
    <property type="match status" value="1"/>
</dbReference>
<evidence type="ECO:0000256" key="3">
    <source>
        <dbReference type="ARBA" id="ARBA00023315"/>
    </source>
</evidence>
<protein>
    <submittedName>
        <fullName evidence="4">Uncharacterized protein</fullName>
    </submittedName>
</protein>
<dbReference type="AlphaFoldDB" id="A0AA39D8A0"/>
<dbReference type="FunFam" id="3.30.559.10:FF:000008">
    <property type="entry name" value="Tryptamine hydroxycinnamoyl transferase"/>
    <property type="match status" value="1"/>
</dbReference>
<comment type="similarity">
    <text evidence="1">Belongs to the plant acyltransferase family.</text>
</comment>
<proteinExistence type="inferred from homology"/>
<dbReference type="GO" id="GO:0016746">
    <property type="term" value="F:acyltransferase activity"/>
    <property type="evidence" value="ECO:0007669"/>
    <property type="project" value="UniProtKB-KW"/>
</dbReference>
<accession>A0AA39D8A0</accession>
<dbReference type="InterPro" id="IPR051283">
    <property type="entry name" value="Sec_Metabolite_Acyltrans"/>
</dbReference>
<reference evidence="4 5" key="1">
    <citation type="journal article" date="2023" name="BMC Biotechnol.">
        <title>Vitis rotundifolia cv Carlos genome sequencing.</title>
        <authorList>
            <person name="Huff M."/>
            <person name="Hulse-Kemp A."/>
            <person name="Scheffler B."/>
            <person name="Youngblood R."/>
            <person name="Simpson S."/>
            <person name="Babiker E."/>
            <person name="Staton M."/>
        </authorList>
    </citation>
    <scope>NUCLEOTIDE SEQUENCE [LARGE SCALE GENOMIC DNA]</scope>
    <source>
        <tissue evidence="4">Leaf</tissue>
    </source>
</reference>
<dbReference type="PANTHER" id="PTHR31896">
    <property type="entry name" value="FAMILY REGULATORY PROTEIN, PUTATIVE (AFU_ORTHOLOGUE AFUA_3G14730)-RELATED"/>
    <property type="match status" value="1"/>
</dbReference>
<dbReference type="EMBL" id="JARBHA010000018">
    <property type="protein sequence ID" value="KAJ9674364.1"/>
    <property type="molecule type" value="Genomic_DNA"/>
</dbReference>
<evidence type="ECO:0000313" key="4">
    <source>
        <dbReference type="EMBL" id="KAJ9674364.1"/>
    </source>
</evidence>
<dbReference type="Proteomes" id="UP001168098">
    <property type="component" value="Unassembled WGS sequence"/>
</dbReference>
<comment type="caution">
    <text evidence="4">The sequence shown here is derived from an EMBL/GenBank/DDBJ whole genome shotgun (WGS) entry which is preliminary data.</text>
</comment>
<dbReference type="InterPro" id="IPR023213">
    <property type="entry name" value="CAT-like_dom_sf"/>
</dbReference>
<keyword evidence="5" id="KW-1185">Reference proteome</keyword>
<evidence type="ECO:0000313" key="5">
    <source>
        <dbReference type="Proteomes" id="UP001168098"/>
    </source>
</evidence>
<organism evidence="4 5">
    <name type="scientific">Vitis rotundifolia</name>
    <name type="common">Muscadine grape</name>
    <dbReference type="NCBI Taxonomy" id="103349"/>
    <lineage>
        <taxon>Eukaryota</taxon>
        <taxon>Viridiplantae</taxon>
        <taxon>Streptophyta</taxon>
        <taxon>Embryophyta</taxon>
        <taxon>Tracheophyta</taxon>
        <taxon>Spermatophyta</taxon>
        <taxon>Magnoliopsida</taxon>
        <taxon>eudicotyledons</taxon>
        <taxon>Gunneridae</taxon>
        <taxon>Pentapetalae</taxon>
        <taxon>rosids</taxon>
        <taxon>Vitales</taxon>
        <taxon>Vitaceae</taxon>
        <taxon>Viteae</taxon>
        <taxon>Vitis</taxon>
    </lineage>
</organism>
<sequence length="454" mass="50554">MATPAVRHISECFIKPKYKSEESKEPYYLTPWDLAMLSLNYIQKGLLFTKPSAVNDPQNFMTTLLDRLKDSLALILVHFYPLAGRLVTKREENPPSYLVFVDCNNSPGAKFIHTAADITISDILSPIHVPSVVQSFFDHDRVVNHDAHTLSLSLLSIQVTELLDGIFIGCSANHSIVDGTSFWHFLNAWSEIFNLQEKNTSISRPPILKRWFPDGCGPVVSLPFTHHDRFNSRIEAPILRERIFHFSSESIAKLKAKANAECNSNKISSFQALSALVWRSITRAHGLPHEQKTICGWAINNRTRLDPPLPENNFGNSIQIVSGIATAGELLEHNLGWAAWLLHKAVVSHTDKAVRGWLESWLQSPVVYQLGLFFDPNNVIIGSSPRFNKYGNEFGLGKALALRSGNAHKFDGMVSCYPGREGGGSIDLEVCLTLNSMSALESNPEFMEAVSISS</sequence>